<name>G5AF03_PHYSP</name>
<dbReference type="SMART" id="SM00239">
    <property type="entry name" value="C2"/>
    <property type="match status" value="1"/>
</dbReference>
<dbReference type="KEGG" id="psoj:PHYSODRAFT_307537"/>
<dbReference type="GeneID" id="20642892"/>
<dbReference type="InParanoid" id="G5AF03"/>
<protein>
    <recommendedName>
        <fullName evidence="2">C2 domain-containing protein</fullName>
    </recommendedName>
</protein>
<dbReference type="EMBL" id="JH159165">
    <property type="protein sequence ID" value="EGZ05793.1"/>
    <property type="molecule type" value="Genomic_DNA"/>
</dbReference>
<proteinExistence type="predicted"/>
<sequence length="652" mass="72724">MPTNIQFKELLNPDMLEEIKADIYEKLSQQLATRSDERSADGGARPDLHQAIAAALDTRLQLGTNAPQTTKDAENCDVYQQESLQQQDSVQEGDTLITSAEPTDAPATDEVCCDRFDEFAPVDAYYARKFVMAKDRVAAFVESITDDEGNTTAISATHVTSAQRILKMCERLDVAEARSKFDPVSKIEVDQQGNSRGSLKIQLLAARDILTAHLRTKNLDPYVCLEVVYPSHALPPSLSAHAAVGRVFRSQTKKKSIYPVWEEDFEFAPILSLNGYLHVRVLNDRRLSREQLVGETRIPLHTLLHQKRTVEWFSLGLNVPSTSTGSTSVVVSKLCGGAVRLQLQLYYSSVERYKHVVDELVTRYLHDHNQLPPFIDAIENRVDQTLVVEQPEQNGTELTPTTTANGCEPVVFEQRRQIDADAHFPLDELATSLPPYTVTRATKQDAPPSQSVSLIKDARISDSKDTQGSTQLSSERRKSLWDTKPSAYSERAAAVNDKKPSASGTELRKQQPASVITSTGGLRRSQTPTAQSKRIRNAVAQQHQRRSMETPECFVEYSPYHPAFKSVDVLDGCNNELGSGSGGGRNARITPRAADVNRKTDLSIFKSPSLTRRPPSSGFPERYIGLDNKTFERLACFLQKVKSLRSRFYLWQ</sequence>
<evidence type="ECO:0000313" key="4">
    <source>
        <dbReference type="Proteomes" id="UP000002640"/>
    </source>
</evidence>
<organism evidence="3 4">
    <name type="scientific">Phytophthora sojae (strain P6497)</name>
    <name type="common">Soybean stem and root rot agent</name>
    <name type="synonym">Phytophthora megasperma f. sp. glycines</name>
    <dbReference type="NCBI Taxonomy" id="1094619"/>
    <lineage>
        <taxon>Eukaryota</taxon>
        <taxon>Sar</taxon>
        <taxon>Stramenopiles</taxon>
        <taxon>Oomycota</taxon>
        <taxon>Peronosporomycetes</taxon>
        <taxon>Peronosporales</taxon>
        <taxon>Peronosporaceae</taxon>
        <taxon>Phytophthora</taxon>
    </lineage>
</organism>
<evidence type="ECO:0000256" key="1">
    <source>
        <dbReference type="SAM" id="MobiDB-lite"/>
    </source>
</evidence>
<feature type="region of interest" description="Disordered" evidence="1">
    <location>
        <begin position="440"/>
        <end position="549"/>
    </location>
</feature>
<feature type="domain" description="C2" evidence="2">
    <location>
        <begin position="179"/>
        <end position="313"/>
    </location>
</feature>
<dbReference type="CDD" id="cd00030">
    <property type="entry name" value="C2"/>
    <property type="match status" value="1"/>
</dbReference>
<dbReference type="RefSeq" id="XP_009538654.1">
    <property type="nucleotide sequence ID" value="XM_009540359.1"/>
</dbReference>
<feature type="compositionally biased region" description="Polar residues" evidence="1">
    <location>
        <begin position="511"/>
        <end position="532"/>
    </location>
</feature>
<dbReference type="SMR" id="G5AF03"/>
<keyword evidence="4" id="KW-1185">Reference proteome</keyword>
<evidence type="ECO:0000313" key="3">
    <source>
        <dbReference type="EMBL" id="EGZ05793.1"/>
    </source>
</evidence>
<accession>G5AF03</accession>
<dbReference type="SUPFAM" id="SSF49562">
    <property type="entry name" value="C2 domain (Calcium/lipid-binding domain, CaLB)"/>
    <property type="match status" value="1"/>
</dbReference>
<dbReference type="Proteomes" id="UP000002640">
    <property type="component" value="Unassembled WGS sequence"/>
</dbReference>
<dbReference type="InterPro" id="IPR035892">
    <property type="entry name" value="C2_domain_sf"/>
</dbReference>
<feature type="compositionally biased region" description="Basic and acidic residues" evidence="1">
    <location>
        <begin position="456"/>
        <end position="465"/>
    </location>
</feature>
<evidence type="ECO:0000259" key="2">
    <source>
        <dbReference type="PROSITE" id="PS50004"/>
    </source>
</evidence>
<dbReference type="InterPro" id="IPR000008">
    <property type="entry name" value="C2_dom"/>
</dbReference>
<reference evidence="3 4" key="1">
    <citation type="journal article" date="2006" name="Science">
        <title>Phytophthora genome sequences uncover evolutionary origins and mechanisms of pathogenesis.</title>
        <authorList>
            <person name="Tyler B.M."/>
            <person name="Tripathy S."/>
            <person name="Zhang X."/>
            <person name="Dehal P."/>
            <person name="Jiang R.H."/>
            <person name="Aerts A."/>
            <person name="Arredondo F.D."/>
            <person name="Baxter L."/>
            <person name="Bensasson D."/>
            <person name="Beynon J.L."/>
            <person name="Chapman J."/>
            <person name="Damasceno C.M."/>
            <person name="Dorrance A.E."/>
            <person name="Dou D."/>
            <person name="Dickerman A.W."/>
            <person name="Dubchak I.L."/>
            <person name="Garbelotto M."/>
            <person name="Gijzen M."/>
            <person name="Gordon S.G."/>
            <person name="Govers F."/>
            <person name="Grunwald N.J."/>
            <person name="Huang W."/>
            <person name="Ivors K.L."/>
            <person name="Jones R.W."/>
            <person name="Kamoun S."/>
            <person name="Krampis K."/>
            <person name="Lamour K.H."/>
            <person name="Lee M.K."/>
            <person name="McDonald W.H."/>
            <person name="Medina M."/>
            <person name="Meijer H.J."/>
            <person name="Nordberg E.K."/>
            <person name="Maclean D.J."/>
            <person name="Ospina-Giraldo M.D."/>
            <person name="Morris P.F."/>
            <person name="Phuntumart V."/>
            <person name="Putnam N.H."/>
            <person name="Rash S."/>
            <person name="Rose J.K."/>
            <person name="Sakihama Y."/>
            <person name="Salamov A.A."/>
            <person name="Savidor A."/>
            <person name="Scheuring C.F."/>
            <person name="Smith B.M."/>
            <person name="Sobral B.W."/>
            <person name="Terry A."/>
            <person name="Torto-Alalibo T.A."/>
            <person name="Win J."/>
            <person name="Xu Z."/>
            <person name="Zhang H."/>
            <person name="Grigoriev I.V."/>
            <person name="Rokhsar D.S."/>
            <person name="Boore J.L."/>
        </authorList>
    </citation>
    <scope>NUCLEOTIDE SEQUENCE [LARGE SCALE GENOMIC DNA]</scope>
    <source>
        <strain evidence="3 4">P6497</strain>
    </source>
</reference>
<dbReference type="PROSITE" id="PS50004">
    <property type="entry name" value="C2"/>
    <property type="match status" value="1"/>
</dbReference>
<dbReference type="Gene3D" id="2.60.40.150">
    <property type="entry name" value="C2 domain"/>
    <property type="match status" value="1"/>
</dbReference>
<gene>
    <name evidence="3" type="ORF">PHYSODRAFT_307537</name>
</gene>
<dbReference type="AlphaFoldDB" id="G5AF03"/>
<dbReference type="Pfam" id="PF00168">
    <property type="entry name" value="C2"/>
    <property type="match status" value="1"/>
</dbReference>